<comment type="caution">
    <text evidence="1">The sequence shown here is derived from an EMBL/GenBank/DDBJ whole genome shotgun (WGS) entry which is preliminary data.</text>
</comment>
<dbReference type="Proteomes" id="UP001642484">
    <property type="component" value="Unassembled WGS sequence"/>
</dbReference>
<reference evidence="1 2" key="1">
    <citation type="submission" date="2024-02" db="EMBL/GenBank/DDBJ databases">
        <authorList>
            <person name="Chen Y."/>
            <person name="Shah S."/>
            <person name="Dougan E. K."/>
            <person name="Thang M."/>
            <person name="Chan C."/>
        </authorList>
    </citation>
    <scope>NUCLEOTIDE SEQUENCE [LARGE SCALE GENOMIC DNA]</scope>
</reference>
<protein>
    <submittedName>
        <fullName evidence="1">Uncharacterized protein</fullName>
    </submittedName>
</protein>
<sequence length="558" mass="61561">MGSQCSDCKCPNPNEPAVVQLGRALPSDYVAKVISDFAPSEGPVVEKVISEVLALDGSIDLEDPEELAVDLGSTDPANHSCHADGASVASRLSTIPALTIEPELLRGVSMTQCLQHGSRLWLKAPSDWQLEERLALFCSSEPTTEIDVFISHTWTERSSSKFCFLLASHGWPVSLLLWVLAVVLSMTCCILRFLPMPLQRTFIFVSQLEEAPAGFWVLAAGLVAQIIGLYVSPYVPSRAGWGTCFVDFMSINQADEELMQKGIRGIGGFLQHSKVLLILWSPAYLSRLWCVFELAVFRMANPNGKISLVPMVMVKLAVCCFLTMLCAVISTMSVPCLKLDSPNASFRLQVILITIGALPLAVAVHKSRKSISEKQHLVEELANFTLSECLCSKESDREFVIQSIKSLYGSETEFEAYVQNNLREELMGWRFRWTTPKPLLLMICLPGIAGSLDVTAGLARAGYPIKDLLTWFCASTVGFATLWTYTWWQVLLRLTDRFFATAQHRSVDILKTLSIYLIFLVMVCSGVVASRAAMERGNLMVGVWCLTALLAAVFSNCC</sequence>
<evidence type="ECO:0000313" key="2">
    <source>
        <dbReference type="Proteomes" id="UP001642484"/>
    </source>
</evidence>
<organism evidence="1 2">
    <name type="scientific">Durusdinium trenchii</name>
    <dbReference type="NCBI Taxonomy" id="1381693"/>
    <lineage>
        <taxon>Eukaryota</taxon>
        <taxon>Sar</taxon>
        <taxon>Alveolata</taxon>
        <taxon>Dinophyceae</taxon>
        <taxon>Suessiales</taxon>
        <taxon>Symbiodiniaceae</taxon>
        <taxon>Durusdinium</taxon>
    </lineage>
</organism>
<keyword evidence="2" id="KW-1185">Reference proteome</keyword>
<dbReference type="EMBL" id="CAXAMN010019890">
    <property type="protein sequence ID" value="CAK9055130.1"/>
    <property type="molecule type" value="Genomic_DNA"/>
</dbReference>
<accession>A0ABP0MYN5</accession>
<name>A0ABP0MYN5_9DINO</name>
<evidence type="ECO:0000313" key="1">
    <source>
        <dbReference type="EMBL" id="CAK9055130.1"/>
    </source>
</evidence>
<proteinExistence type="predicted"/>
<gene>
    <name evidence="1" type="ORF">CCMP2556_LOCUS27458</name>
</gene>